<dbReference type="Proteomes" id="UP000320244">
    <property type="component" value="Unassembled WGS sequence"/>
</dbReference>
<reference evidence="1 2" key="2">
    <citation type="submission" date="2019-08" db="EMBL/GenBank/DDBJ databases">
        <title>Jejuicoccus antrihumi gen. nov., sp. nov., a new member of the family Dermacoccaceae isolated from a cave.</title>
        <authorList>
            <person name="Schumann P."/>
            <person name="Kim I.S."/>
        </authorList>
    </citation>
    <scope>NUCLEOTIDE SEQUENCE [LARGE SCALE GENOMIC DNA]</scope>
    <source>
        <strain evidence="1 2">C5-26</strain>
    </source>
</reference>
<keyword evidence="2" id="KW-1185">Reference proteome</keyword>
<accession>A0A563DTM4</accession>
<comment type="caution">
    <text evidence="1">The sequence shown here is derived from an EMBL/GenBank/DDBJ whole genome shotgun (WGS) entry which is preliminary data.</text>
</comment>
<proteinExistence type="predicted"/>
<dbReference type="SUPFAM" id="SSF56784">
    <property type="entry name" value="HAD-like"/>
    <property type="match status" value="1"/>
</dbReference>
<dbReference type="GO" id="GO:0005829">
    <property type="term" value="C:cytosol"/>
    <property type="evidence" value="ECO:0007669"/>
    <property type="project" value="TreeGrafter"/>
</dbReference>
<dbReference type="GO" id="GO:0008967">
    <property type="term" value="F:phosphoglycolate phosphatase activity"/>
    <property type="evidence" value="ECO:0007669"/>
    <property type="project" value="TreeGrafter"/>
</dbReference>
<evidence type="ECO:0000313" key="1">
    <source>
        <dbReference type="EMBL" id="TWP33516.1"/>
    </source>
</evidence>
<dbReference type="RefSeq" id="WP_146320151.1">
    <property type="nucleotide sequence ID" value="NZ_VCQV01000040.1"/>
</dbReference>
<dbReference type="InterPro" id="IPR036412">
    <property type="entry name" value="HAD-like_sf"/>
</dbReference>
<dbReference type="InterPro" id="IPR041492">
    <property type="entry name" value="HAD_2"/>
</dbReference>
<dbReference type="Gene3D" id="3.40.50.1000">
    <property type="entry name" value="HAD superfamily/HAD-like"/>
    <property type="match status" value="1"/>
</dbReference>
<dbReference type="OrthoDB" id="9776368at2"/>
<dbReference type="PANTHER" id="PTHR43434:SF1">
    <property type="entry name" value="PHOSPHOGLYCOLATE PHOSPHATASE"/>
    <property type="match status" value="1"/>
</dbReference>
<evidence type="ECO:0000313" key="2">
    <source>
        <dbReference type="Proteomes" id="UP000320244"/>
    </source>
</evidence>
<dbReference type="EMBL" id="VCQV01000040">
    <property type="protein sequence ID" value="TWP33516.1"/>
    <property type="molecule type" value="Genomic_DNA"/>
</dbReference>
<dbReference type="InterPro" id="IPR023198">
    <property type="entry name" value="PGP-like_dom2"/>
</dbReference>
<protein>
    <submittedName>
        <fullName evidence="1">HAD family hydrolase</fullName>
    </submittedName>
</protein>
<dbReference type="PANTHER" id="PTHR43434">
    <property type="entry name" value="PHOSPHOGLYCOLATE PHOSPHATASE"/>
    <property type="match status" value="1"/>
</dbReference>
<dbReference type="AlphaFoldDB" id="A0A563DTM4"/>
<dbReference type="Pfam" id="PF13419">
    <property type="entry name" value="HAD_2"/>
    <property type="match status" value="1"/>
</dbReference>
<dbReference type="GO" id="GO:0006281">
    <property type="term" value="P:DNA repair"/>
    <property type="evidence" value="ECO:0007669"/>
    <property type="project" value="TreeGrafter"/>
</dbReference>
<dbReference type="Gene3D" id="1.10.150.240">
    <property type="entry name" value="Putative phosphatase, domain 2"/>
    <property type="match status" value="1"/>
</dbReference>
<keyword evidence="1" id="KW-0378">Hydrolase</keyword>
<gene>
    <name evidence="1" type="ORF">FGL98_20920</name>
</gene>
<dbReference type="InterPro" id="IPR050155">
    <property type="entry name" value="HAD-like_hydrolase_sf"/>
</dbReference>
<name>A0A563DTM4_9MICO</name>
<dbReference type="InterPro" id="IPR023214">
    <property type="entry name" value="HAD_sf"/>
</dbReference>
<sequence length="210" mass="22784">MTQSHELVVGFDLDMTLVDSRVGIVRCMQHTLGRRGVTVTAEQLWPLVGAPLEDNLGGFLPEDQVQQAADDYRAAYLRLAIEPTTALPGAHDVVRAIHERGGRVMVVSAKNAHAVRVVLEHVGLRPDVVSGDRFAEQKAVTLREHDATMYVGDHAGDMRAARTAEIMGIGVLTGPHDDATLRAAGADEVLEGLPQLVARLDEFGRARQTR</sequence>
<reference evidence="1 2" key="1">
    <citation type="submission" date="2019-05" db="EMBL/GenBank/DDBJ databases">
        <authorList>
            <person name="Lee S.D."/>
        </authorList>
    </citation>
    <scope>NUCLEOTIDE SEQUENCE [LARGE SCALE GENOMIC DNA]</scope>
    <source>
        <strain evidence="1 2">C5-26</strain>
    </source>
</reference>
<organism evidence="1 2">
    <name type="scientific">Leekyejoonella antrihumi</name>
    <dbReference type="NCBI Taxonomy" id="1660198"/>
    <lineage>
        <taxon>Bacteria</taxon>
        <taxon>Bacillati</taxon>
        <taxon>Actinomycetota</taxon>
        <taxon>Actinomycetes</taxon>
        <taxon>Micrococcales</taxon>
        <taxon>Dermacoccaceae</taxon>
        <taxon>Leekyejoonella</taxon>
    </lineage>
</organism>